<evidence type="ECO:0000256" key="1">
    <source>
        <dbReference type="SAM" id="MobiDB-lite"/>
    </source>
</evidence>
<feature type="compositionally biased region" description="Acidic residues" evidence="1">
    <location>
        <begin position="514"/>
        <end position="532"/>
    </location>
</feature>
<gene>
    <name evidence="2" type="ORF">ZT3D7_G687</name>
</gene>
<accession>A0A1X7RDR6</accession>
<sequence length="613" mass="67943">MDEMDETMRVSDFDAIAQLPPETPLGDINRNIMVATYHQASEISPEDHDDWQHLPVVQVDYAQAREGLQEEHTIHDKYHVWGKVLYDCWGCSINECLPEELRSRTPYSLALVAHVADLAIVTAGEMERAQRILLQQCRARQNGEGGRYSANAFVVSRSQAFGIPAEAYVEEFIKECPNGITLEDVSNTITAAAAASSAAYAPYHPEMDPSPNNLDSTHAHNDGAIGARNFGIAGPSAGLTSTGLDKDKLGYHQAQHISPEDVNDWQRLRGVRVLGKKYMAPKGTPQRMYNKFAMAIERHWGCSVAECLPPELQMCTPYSLALVGRMAKLAGLTNGDMDLGHRVLRHAWSTRQQMEGDRYAATPFIGLAKPANRLANKKCLERHIKECPRGVMMQDVLHAMDSVKSAGNAFGTNGGAVDPGTQALQREQRFQKRQGTKEKPRKGHNKGTVAFVRAHASVEENVASDPGLQQYIREKEYEAYRRGYQDAVDGKQFTASAGVVSPVGQKKKDHEKDDNDDEDDDDDDDDEDDDGGEPNTNLTIEHVLRDEKNAAQMSCAMNVIAMQDRRGGKQAKHNARRALRSNALPLERFDLNQLPQLPLPSFDAGAIKMETED</sequence>
<protein>
    <submittedName>
        <fullName evidence="2">Uncharacterized protein</fullName>
    </submittedName>
</protein>
<evidence type="ECO:0000313" key="2">
    <source>
        <dbReference type="EMBL" id="SMQ45543.1"/>
    </source>
</evidence>
<dbReference type="EMBL" id="LT853692">
    <property type="protein sequence ID" value="SMQ45543.1"/>
    <property type="molecule type" value="Genomic_DNA"/>
</dbReference>
<name>A0A1X7RDR6_ZYMT9</name>
<reference evidence="2 3" key="1">
    <citation type="submission" date="2016-06" db="EMBL/GenBank/DDBJ databases">
        <authorList>
            <person name="Kjaerup R.B."/>
            <person name="Dalgaard T.S."/>
            <person name="Juul-Madsen H.R."/>
        </authorList>
    </citation>
    <scope>NUCLEOTIDE SEQUENCE [LARGE SCALE GENOMIC DNA]</scope>
</reference>
<dbReference type="Proteomes" id="UP000215127">
    <property type="component" value="Chromosome 1"/>
</dbReference>
<proteinExistence type="predicted"/>
<feature type="region of interest" description="Disordered" evidence="1">
    <location>
        <begin position="427"/>
        <end position="448"/>
    </location>
</feature>
<feature type="region of interest" description="Disordered" evidence="1">
    <location>
        <begin position="493"/>
        <end position="539"/>
    </location>
</feature>
<keyword evidence="3" id="KW-1185">Reference proteome</keyword>
<dbReference type="AlphaFoldDB" id="A0A1X7RDR6"/>
<evidence type="ECO:0000313" key="3">
    <source>
        <dbReference type="Proteomes" id="UP000215127"/>
    </source>
</evidence>
<feature type="compositionally biased region" description="Basic and acidic residues" evidence="1">
    <location>
        <begin position="427"/>
        <end position="438"/>
    </location>
</feature>
<organism evidence="2 3">
    <name type="scientific">Zymoseptoria tritici (strain ST99CH_3D7)</name>
    <dbReference type="NCBI Taxonomy" id="1276538"/>
    <lineage>
        <taxon>Eukaryota</taxon>
        <taxon>Fungi</taxon>
        <taxon>Dikarya</taxon>
        <taxon>Ascomycota</taxon>
        <taxon>Pezizomycotina</taxon>
        <taxon>Dothideomycetes</taxon>
        <taxon>Dothideomycetidae</taxon>
        <taxon>Mycosphaerellales</taxon>
        <taxon>Mycosphaerellaceae</taxon>
        <taxon>Zymoseptoria</taxon>
    </lineage>
</organism>